<reference evidence="1" key="1">
    <citation type="journal article" date="2020" name="Stud. Mycol.">
        <title>101 Dothideomycetes genomes: a test case for predicting lifestyles and emergence of pathogens.</title>
        <authorList>
            <person name="Haridas S."/>
            <person name="Albert R."/>
            <person name="Binder M."/>
            <person name="Bloem J."/>
            <person name="Labutti K."/>
            <person name="Salamov A."/>
            <person name="Andreopoulos B."/>
            <person name="Baker S."/>
            <person name="Barry K."/>
            <person name="Bills G."/>
            <person name="Bluhm B."/>
            <person name="Cannon C."/>
            <person name="Castanera R."/>
            <person name="Culley D."/>
            <person name="Daum C."/>
            <person name="Ezra D."/>
            <person name="Gonzalez J."/>
            <person name="Henrissat B."/>
            <person name="Kuo A."/>
            <person name="Liang C."/>
            <person name="Lipzen A."/>
            <person name="Lutzoni F."/>
            <person name="Magnuson J."/>
            <person name="Mondo S."/>
            <person name="Nolan M."/>
            <person name="Ohm R."/>
            <person name="Pangilinan J."/>
            <person name="Park H.-J."/>
            <person name="Ramirez L."/>
            <person name="Alfaro M."/>
            <person name="Sun H."/>
            <person name="Tritt A."/>
            <person name="Yoshinaga Y."/>
            <person name="Zwiers L.-H."/>
            <person name="Turgeon B."/>
            <person name="Goodwin S."/>
            <person name="Spatafora J."/>
            <person name="Crous P."/>
            <person name="Grigoriev I."/>
        </authorList>
    </citation>
    <scope>NUCLEOTIDE SEQUENCE</scope>
    <source>
        <strain evidence="1">ATCC 200398</strain>
    </source>
</reference>
<proteinExistence type="predicted"/>
<evidence type="ECO:0000313" key="1">
    <source>
        <dbReference type="EMBL" id="KAF2472072.1"/>
    </source>
</evidence>
<gene>
    <name evidence="1" type="ORF">BDR25DRAFT_353812</name>
</gene>
<dbReference type="Proteomes" id="UP000799755">
    <property type="component" value="Unassembled WGS sequence"/>
</dbReference>
<name>A0ACB6R170_9PLEO</name>
<organism evidence="1 2">
    <name type="scientific">Lindgomyces ingoldianus</name>
    <dbReference type="NCBI Taxonomy" id="673940"/>
    <lineage>
        <taxon>Eukaryota</taxon>
        <taxon>Fungi</taxon>
        <taxon>Dikarya</taxon>
        <taxon>Ascomycota</taxon>
        <taxon>Pezizomycotina</taxon>
        <taxon>Dothideomycetes</taxon>
        <taxon>Pleosporomycetidae</taxon>
        <taxon>Pleosporales</taxon>
        <taxon>Lindgomycetaceae</taxon>
        <taxon>Lindgomyces</taxon>
    </lineage>
</organism>
<evidence type="ECO:0000313" key="2">
    <source>
        <dbReference type="Proteomes" id="UP000799755"/>
    </source>
</evidence>
<keyword evidence="2" id="KW-1185">Reference proteome</keyword>
<sequence length="315" mass="35267">MRYRAVVYQEIVSDNYDKKGTSNVLRLTDIVRAEQGSKEEAVTDISILEGALLVKDAAKDNALLYALSHCIRVLRTLCKTANVAPPLLTVSTVSLLHRYCKVREEAVDPDDNPSQFLYDHIQVSKHSEKRLSAVLEVKKLYHSTTVPGRKDSCKSKIKTIAVSKLCVGCAKASHAKIGTPFANASPSLLHTVPASMFSPHPQESTLIGKLQPFLVPASTLFMLLRQEGGNQARSRWLASAYGELRLLTHYSLCIDDSNPVEVRDAINSMFRWYQNAVRCYVYLSDVSTIKRKADDDPSQCTWEQAFRQSKWFTQG</sequence>
<accession>A0ACB6R170</accession>
<comment type="caution">
    <text evidence="1">The sequence shown here is derived from an EMBL/GenBank/DDBJ whole genome shotgun (WGS) entry which is preliminary data.</text>
</comment>
<protein>
    <submittedName>
        <fullName evidence="1">Uncharacterized protein</fullName>
    </submittedName>
</protein>
<dbReference type="EMBL" id="MU003503">
    <property type="protein sequence ID" value="KAF2472072.1"/>
    <property type="molecule type" value="Genomic_DNA"/>
</dbReference>